<feature type="domain" description="Dynein regulatory complex protein 1/2 N-terminal" evidence="14">
    <location>
        <begin position="66"/>
        <end position="135"/>
    </location>
</feature>
<evidence type="ECO:0000256" key="3">
    <source>
        <dbReference type="ARBA" id="ARBA00022846"/>
    </source>
</evidence>
<dbReference type="AlphaFoldDB" id="A0A182WBR8"/>
<evidence type="ECO:0000256" key="2">
    <source>
        <dbReference type="ARBA" id="ARBA00022490"/>
    </source>
</evidence>
<reference evidence="15" key="2">
    <citation type="submission" date="2020-05" db="UniProtKB">
        <authorList>
            <consortium name="EnsemblMetazoa"/>
        </authorList>
    </citation>
    <scope>IDENTIFICATION</scope>
    <source>
        <strain evidence="15">MINIMUS1</strain>
    </source>
</reference>
<reference evidence="16" key="1">
    <citation type="submission" date="2013-03" db="EMBL/GenBank/DDBJ databases">
        <title>The Genome Sequence of Anopheles minimus MINIMUS1.</title>
        <authorList>
            <consortium name="The Broad Institute Genomics Platform"/>
            <person name="Neafsey D.E."/>
            <person name="Walton C."/>
            <person name="Walker B."/>
            <person name="Young S.K."/>
            <person name="Zeng Q."/>
            <person name="Gargeya S."/>
            <person name="Fitzgerald M."/>
            <person name="Haas B."/>
            <person name="Abouelleil A."/>
            <person name="Allen A.W."/>
            <person name="Alvarado L."/>
            <person name="Arachchi H.M."/>
            <person name="Berlin A.M."/>
            <person name="Chapman S.B."/>
            <person name="Gainer-Dewar J."/>
            <person name="Goldberg J."/>
            <person name="Griggs A."/>
            <person name="Gujja S."/>
            <person name="Hansen M."/>
            <person name="Howarth C."/>
            <person name="Imamovic A."/>
            <person name="Ireland A."/>
            <person name="Larimer J."/>
            <person name="McCowan C."/>
            <person name="Murphy C."/>
            <person name="Pearson M."/>
            <person name="Poon T.W."/>
            <person name="Priest M."/>
            <person name="Roberts A."/>
            <person name="Saif S."/>
            <person name="Shea T."/>
            <person name="Sisk P."/>
            <person name="Sykes S."/>
            <person name="Wortman J."/>
            <person name="Nusbaum C."/>
            <person name="Birren B."/>
        </authorList>
    </citation>
    <scope>NUCLEOTIDE SEQUENCE [LARGE SCALE GENOMIC DNA]</scope>
    <source>
        <strain evidence="16">MINIMUS1</strain>
    </source>
</reference>
<dbReference type="PANTHER" id="PTHR21625:SF0">
    <property type="entry name" value="DYNEIN REGULATORY COMPLEX SUBUNIT 2"/>
    <property type="match status" value="1"/>
</dbReference>
<evidence type="ECO:0000256" key="6">
    <source>
        <dbReference type="ARBA" id="ARBA00023212"/>
    </source>
</evidence>
<dbReference type="PANTHER" id="PTHR21625">
    <property type="entry name" value="NYD-SP28 PROTEIN"/>
    <property type="match status" value="1"/>
</dbReference>
<accession>A0A182WBR8</accession>
<proteinExistence type="inferred from homology"/>
<evidence type="ECO:0000256" key="9">
    <source>
        <dbReference type="ARBA" id="ARBA00038424"/>
    </source>
</evidence>
<evidence type="ECO:0000256" key="12">
    <source>
        <dbReference type="ARBA" id="ARBA00045865"/>
    </source>
</evidence>
<evidence type="ECO:0000256" key="7">
    <source>
        <dbReference type="ARBA" id="ARBA00023273"/>
    </source>
</evidence>
<feature type="coiled-coil region" evidence="13">
    <location>
        <begin position="1"/>
        <end position="36"/>
    </location>
</feature>
<organism evidence="15 16">
    <name type="scientific">Anopheles minimus</name>
    <dbReference type="NCBI Taxonomy" id="112268"/>
    <lineage>
        <taxon>Eukaryota</taxon>
        <taxon>Metazoa</taxon>
        <taxon>Ecdysozoa</taxon>
        <taxon>Arthropoda</taxon>
        <taxon>Hexapoda</taxon>
        <taxon>Insecta</taxon>
        <taxon>Pterygota</taxon>
        <taxon>Neoptera</taxon>
        <taxon>Endopterygota</taxon>
        <taxon>Diptera</taxon>
        <taxon>Nematocera</taxon>
        <taxon>Culicoidea</taxon>
        <taxon>Culicidae</taxon>
        <taxon>Anophelinae</taxon>
        <taxon>Anopheles</taxon>
    </lineage>
</organism>
<dbReference type="VEuPathDB" id="VectorBase:AMIN007797"/>
<keyword evidence="6" id="KW-0206">Cytoskeleton</keyword>
<keyword evidence="4 13" id="KW-0175">Coiled coil</keyword>
<comment type="similarity">
    <text evidence="9">Belongs to the DRC2 family.</text>
</comment>
<keyword evidence="3" id="KW-0282">Flagellum</keyword>
<evidence type="ECO:0000259" key="14">
    <source>
        <dbReference type="Pfam" id="PF14772"/>
    </source>
</evidence>
<dbReference type="GO" id="GO:0060285">
    <property type="term" value="P:cilium-dependent cell motility"/>
    <property type="evidence" value="ECO:0007669"/>
    <property type="project" value="TreeGrafter"/>
</dbReference>
<dbReference type="GO" id="GO:0070286">
    <property type="term" value="P:axonemal dynein complex assembly"/>
    <property type="evidence" value="ECO:0007669"/>
    <property type="project" value="InterPro"/>
</dbReference>
<keyword evidence="5" id="KW-0969">Cilium</keyword>
<evidence type="ECO:0000256" key="11">
    <source>
        <dbReference type="ARBA" id="ARBA00041517"/>
    </source>
</evidence>
<dbReference type="Proteomes" id="UP000075920">
    <property type="component" value="Unassembled WGS sequence"/>
</dbReference>
<keyword evidence="2" id="KW-0963">Cytoplasm</keyword>
<dbReference type="InterPro" id="IPR039750">
    <property type="entry name" value="DRC1/DRC2"/>
</dbReference>
<keyword evidence="7" id="KW-0966">Cell projection</keyword>
<evidence type="ECO:0000256" key="4">
    <source>
        <dbReference type="ARBA" id="ARBA00023054"/>
    </source>
</evidence>
<protein>
    <recommendedName>
        <fullName evidence="10">Dynein regulatory complex subunit 2</fullName>
    </recommendedName>
    <alternativeName>
        <fullName evidence="11">Coiled-coil domain-containing protein 65</fullName>
    </alternativeName>
</protein>
<dbReference type="GO" id="GO:0005858">
    <property type="term" value="C:axonemal dynein complex"/>
    <property type="evidence" value="ECO:0007669"/>
    <property type="project" value="InterPro"/>
</dbReference>
<evidence type="ECO:0000256" key="8">
    <source>
        <dbReference type="ARBA" id="ARBA00037841"/>
    </source>
</evidence>
<sequence>MDNADQEIDPEQEELRRKKQEKLLAKKAAAREAQNQLYRVSDQFINYPDHHPVTFRVACKKSKINYEHLTRERNFSNHTEKEFFAGWETLCLQVCSDQLVEELRQQQQCFGTVFDRKNEIIRRLVGVRDEIQEIHTKCLTRLRNVIDYYIRLKDYLTATMLKRYETESQALLKAFREEVESKETFSSFQLELLDASLAELLSKMKQDELADREWLLESNNQNISAQVEKCEIICDKKFTEMSALYQRLRATLDDYFQTVLYPERKQSYERLVYYTELEQQAIDQRRCQLSVLQMRKTQLDHTLTIAHIGGRRKLRTRNNYRRLLEMKLKLLKEQQKELDVEHHQCIKWICSFTHRLKNVLSEHLTWGNKIAKVGLICTQYETEQDQKYAAKRFQQDEEQCAHNEHDDMFSTLTSKINRVEAINIILREERTRLRSENNDLKTKFKAYCALHKTTNPEQLVLSGHEVVAPVCRAIAVNFQRQKVFTWLCLNHNILTIRLGNSPHDIRHLEG</sequence>
<evidence type="ECO:0000256" key="10">
    <source>
        <dbReference type="ARBA" id="ARBA00040899"/>
    </source>
</evidence>
<evidence type="ECO:0000313" key="16">
    <source>
        <dbReference type="Proteomes" id="UP000075920"/>
    </source>
</evidence>
<evidence type="ECO:0000256" key="5">
    <source>
        <dbReference type="ARBA" id="ARBA00023069"/>
    </source>
</evidence>
<keyword evidence="16" id="KW-1185">Reference proteome</keyword>
<evidence type="ECO:0000256" key="13">
    <source>
        <dbReference type="SAM" id="Coils"/>
    </source>
</evidence>
<comment type="subcellular location">
    <subcellularLocation>
        <location evidence="1">Cytoplasm</location>
        <location evidence="1">Cytoskeleton</location>
        <location evidence="1">Flagellum axoneme</location>
    </subcellularLocation>
    <subcellularLocation>
        <location evidence="8">Cytoplasm</location>
        <location evidence="8">Cytoskeleton</location>
        <location evidence="8">Flagellum basal body</location>
    </subcellularLocation>
</comment>
<dbReference type="Pfam" id="PF14772">
    <property type="entry name" value="NYD-SP28"/>
    <property type="match status" value="1"/>
</dbReference>
<name>A0A182WBR8_9DIPT</name>
<comment type="function">
    <text evidence="12">Component of the nexin-dynein regulatory complex (N-DRC), a key regulator of ciliary/flagellar motility which maintains the alignment and integrity of the distal axoneme and regulates microtubule sliding in motile axonemes. Plays a critical role in the assembly of N-DRC and also stabilizes the assembly of multiple inner dynein arms and radial spokes. Coassembles with DRC1 to form a central scaffold needed for assembly of the N-DRC and its attachment to the outer doublet microtubules.</text>
</comment>
<dbReference type="InterPro" id="IPR039505">
    <property type="entry name" value="DRC1/2_N"/>
</dbReference>
<dbReference type="GO" id="GO:0003352">
    <property type="term" value="P:regulation of cilium movement"/>
    <property type="evidence" value="ECO:0007669"/>
    <property type="project" value="TreeGrafter"/>
</dbReference>
<evidence type="ECO:0000313" key="15">
    <source>
        <dbReference type="EnsemblMetazoa" id="AMIN007797-PA"/>
    </source>
</evidence>
<evidence type="ECO:0000256" key="1">
    <source>
        <dbReference type="ARBA" id="ARBA00004611"/>
    </source>
</evidence>
<dbReference type="EnsemblMetazoa" id="AMIN007797-RA">
    <property type="protein sequence ID" value="AMIN007797-PA"/>
    <property type="gene ID" value="AMIN007797"/>
</dbReference>